<dbReference type="Pfam" id="PF12849">
    <property type="entry name" value="PBP_like_2"/>
    <property type="match status" value="1"/>
</dbReference>
<evidence type="ECO:0000313" key="5">
    <source>
        <dbReference type="EMBL" id="CBI11473.1"/>
    </source>
</evidence>
<name>E6QW50_9ZZZZ</name>
<protein>
    <submittedName>
        <fullName evidence="5">Phosphate-binding periplasmic protein (PBP)</fullName>
    </submittedName>
</protein>
<dbReference type="NCBIfam" id="TIGR00975">
    <property type="entry name" value="3a0107s03"/>
    <property type="match status" value="1"/>
</dbReference>
<dbReference type="InterPro" id="IPR005673">
    <property type="entry name" value="ABC_phos-bd_PstS"/>
</dbReference>
<dbReference type="CDD" id="cd13565">
    <property type="entry name" value="PBP2_PstS"/>
    <property type="match status" value="1"/>
</dbReference>
<proteinExistence type="inferred from homology"/>
<reference evidence="5" key="1">
    <citation type="submission" date="2009-10" db="EMBL/GenBank/DDBJ databases">
        <title>Diversity of trophic interactions inside an arsenic-rich microbial ecosystem.</title>
        <authorList>
            <person name="Bertin P.N."/>
            <person name="Heinrich-Salmeron A."/>
            <person name="Pelletier E."/>
            <person name="Goulhen-Chollet F."/>
            <person name="Arsene-Ploetze F."/>
            <person name="Gallien S."/>
            <person name="Calteau A."/>
            <person name="Vallenet D."/>
            <person name="Casiot C."/>
            <person name="Chane-Woon-Ming B."/>
            <person name="Giloteaux L."/>
            <person name="Barakat M."/>
            <person name="Bonnefoy V."/>
            <person name="Bruneel O."/>
            <person name="Chandler M."/>
            <person name="Cleiss J."/>
            <person name="Duran R."/>
            <person name="Elbaz-Poulichet F."/>
            <person name="Fonknechten N."/>
            <person name="Lauga B."/>
            <person name="Mornico D."/>
            <person name="Ortet P."/>
            <person name="Schaeffer C."/>
            <person name="Siguier P."/>
            <person name="Alexander Thil Smith A."/>
            <person name="Van Dorsselaer A."/>
            <person name="Weissenbach J."/>
            <person name="Medigue C."/>
            <person name="Le Paslier D."/>
        </authorList>
    </citation>
    <scope>NUCLEOTIDE SEQUENCE</scope>
</reference>
<evidence type="ECO:0000259" key="4">
    <source>
        <dbReference type="Pfam" id="PF12849"/>
    </source>
</evidence>
<dbReference type="AlphaFoldDB" id="E6QW50"/>
<dbReference type="InterPro" id="IPR024370">
    <property type="entry name" value="PBP_domain"/>
</dbReference>
<gene>
    <name evidence="5" type="primary">pstS</name>
    <name evidence="5" type="ORF">CARN7_2303</name>
</gene>
<dbReference type="PANTHER" id="PTHR42996:SF1">
    <property type="entry name" value="PHOSPHATE-BINDING PROTEIN PSTS"/>
    <property type="match status" value="1"/>
</dbReference>
<dbReference type="PANTHER" id="PTHR42996">
    <property type="entry name" value="PHOSPHATE-BINDING PROTEIN PSTS"/>
    <property type="match status" value="1"/>
</dbReference>
<organism evidence="5">
    <name type="scientific">mine drainage metagenome</name>
    <dbReference type="NCBI Taxonomy" id="410659"/>
    <lineage>
        <taxon>unclassified sequences</taxon>
        <taxon>metagenomes</taxon>
        <taxon>ecological metagenomes</taxon>
    </lineage>
</organism>
<evidence type="ECO:0000256" key="2">
    <source>
        <dbReference type="ARBA" id="ARBA00022448"/>
    </source>
</evidence>
<keyword evidence="3" id="KW-0592">Phosphate transport</keyword>
<evidence type="ECO:0000256" key="3">
    <source>
        <dbReference type="ARBA" id="ARBA00022592"/>
    </source>
</evidence>
<evidence type="ECO:0000256" key="1">
    <source>
        <dbReference type="ARBA" id="ARBA00008725"/>
    </source>
</evidence>
<dbReference type="Gene3D" id="3.40.190.10">
    <property type="entry name" value="Periplasmic binding protein-like II"/>
    <property type="match status" value="2"/>
</dbReference>
<dbReference type="GO" id="GO:0043190">
    <property type="term" value="C:ATP-binding cassette (ABC) transporter complex"/>
    <property type="evidence" value="ECO:0007669"/>
    <property type="project" value="InterPro"/>
</dbReference>
<dbReference type="GO" id="GO:0042301">
    <property type="term" value="F:phosphate ion binding"/>
    <property type="evidence" value="ECO:0007669"/>
    <property type="project" value="InterPro"/>
</dbReference>
<dbReference type="SUPFAM" id="SSF53850">
    <property type="entry name" value="Periplasmic binding protein-like II"/>
    <property type="match status" value="1"/>
</dbReference>
<dbReference type="GO" id="GO:0035435">
    <property type="term" value="P:phosphate ion transmembrane transport"/>
    <property type="evidence" value="ECO:0007669"/>
    <property type="project" value="InterPro"/>
</dbReference>
<comment type="similarity">
    <text evidence="1">Belongs to the PstS family.</text>
</comment>
<sequence length="302" mass="31862">MKSSIFSSIKTQAAVLGLVAALGGVSVAHAADITGAGSTFVYPMLSKWSTSYNAKTGDKINYQSIGSGGGIAQIKAATVTFGASDMPLKPEDLKAAGLAQFPVVIGGNVPVVNLPGVHAGDMRLTGPVIADMFLGKITKWNDPAITSLNPKIKFPDQKITIVHRSDGSGTTFVWVDYLSKVSPEWKSKVGAGTSVNWPTGVGGKGNEGVAAYVNQIKGSFGYVELTYALQNKMAYTAVQNKEGQFIQPSLESFQAAAATADWNKEPDFYYVLGDAPGVKSWPIAGTTFVLMYKQPKDAVSPK</sequence>
<dbReference type="NCBIfam" id="NF008171">
    <property type="entry name" value="PRK10918.1"/>
    <property type="match status" value="1"/>
</dbReference>
<feature type="domain" description="PBP" evidence="4">
    <location>
        <begin position="31"/>
        <end position="295"/>
    </location>
</feature>
<dbReference type="InterPro" id="IPR050962">
    <property type="entry name" value="Phosphate-bind_PstS"/>
</dbReference>
<keyword evidence="2" id="KW-0813">Transport</keyword>
<accession>E6QW50</accession>
<comment type="caution">
    <text evidence="5">The sequence shown here is derived from an EMBL/GenBank/DDBJ whole genome shotgun (WGS) entry which is preliminary data.</text>
</comment>
<dbReference type="EMBL" id="CABR01000145">
    <property type="protein sequence ID" value="CBI11473.1"/>
    <property type="molecule type" value="Genomic_DNA"/>
</dbReference>
<dbReference type="PIRSF" id="PIRSF002756">
    <property type="entry name" value="PstS"/>
    <property type="match status" value="1"/>
</dbReference>